<feature type="compositionally biased region" description="Low complexity" evidence="3">
    <location>
        <begin position="55"/>
        <end position="81"/>
    </location>
</feature>
<evidence type="ECO:0000256" key="3">
    <source>
        <dbReference type="SAM" id="MobiDB-lite"/>
    </source>
</evidence>
<dbReference type="EMBL" id="JAAGWQ010000292">
    <property type="protein sequence ID" value="KAF5657256.1"/>
    <property type="molecule type" value="Genomic_DNA"/>
</dbReference>
<dbReference type="GO" id="GO:0000785">
    <property type="term" value="C:chromatin"/>
    <property type="evidence" value="ECO:0007669"/>
    <property type="project" value="InterPro"/>
</dbReference>
<feature type="compositionally biased region" description="Acidic residues" evidence="3">
    <location>
        <begin position="126"/>
        <end position="141"/>
    </location>
</feature>
<evidence type="ECO:0000313" key="5">
    <source>
        <dbReference type="Proteomes" id="UP000567885"/>
    </source>
</evidence>
<keyword evidence="5" id="KW-1185">Reference proteome</keyword>
<proteinExistence type="predicted"/>
<sequence length="172" mass="17760">MARTKEDVASKGDTSPQIPKSSAGVTKSTAEAPAKRGRGRPPKGSAPMPKKAYVPTGRPRGRPPATGAKKVAIDNAKAKAAALKEDGAPKKGRGRPRKDAATAADGETAATTPKKRGRKPKAAEPSGDEAEDPEPAEEDSDKEASKDTADSPAKDELANSRHVQAEDGDDSD</sequence>
<feature type="compositionally biased region" description="Low complexity" evidence="3">
    <location>
        <begin position="101"/>
        <end position="112"/>
    </location>
</feature>
<dbReference type="GO" id="GO:0006355">
    <property type="term" value="P:regulation of DNA-templated transcription"/>
    <property type="evidence" value="ECO:0007669"/>
    <property type="project" value="InterPro"/>
</dbReference>
<evidence type="ECO:0000256" key="1">
    <source>
        <dbReference type="ARBA" id="ARBA00022737"/>
    </source>
</evidence>
<dbReference type="InterPro" id="IPR000116">
    <property type="entry name" value="HMGA"/>
</dbReference>
<feature type="compositionally biased region" description="Basic and acidic residues" evidence="3">
    <location>
        <begin position="1"/>
        <end position="10"/>
    </location>
</feature>
<keyword evidence="1" id="KW-0677">Repeat</keyword>
<dbReference type="SMART" id="SM00384">
    <property type="entry name" value="AT_hook"/>
    <property type="match status" value="4"/>
</dbReference>
<dbReference type="InterPro" id="IPR017956">
    <property type="entry name" value="AT_hook_DNA-bd_motif"/>
</dbReference>
<comment type="caution">
    <text evidence="4">The sequence shown here is derived from an EMBL/GenBank/DDBJ whole genome shotgun (WGS) entry which is preliminary data.</text>
</comment>
<gene>
    <name evidence="4" type="ORF">FHETE_10518</name>
</gene>
<protein>
    <submittedName>
        <fullName evidence="4">AT hook protein</fullName>
    </submittedName>
</protein>
<dbReference type="GO" id="GO:0005634">
    <property type="term" value="C:nucleus"/>
    <property type="evidence" value="ECO:0007669"/>
    <property type="project" value="InterPro"/>
</dbReference>
<keyword evidence="2" id="KW-0238">DNA-binding</keyword>
<dbReference type="PRINTS" id="PR00930">
    <property type="entry name" value="HIGHMOBLTYIY"/>
</dbReference>
<dbReference type="AlphaFoldDB" id="A0A8H5WEP6"/>
<name>A0A8H5WEP6_FUSHE</name>
<reference evidence="4 5" key="1">
    <citation type="submission" date="2020-05" db="EMBL/GenBank/DDBJ databases">
        <title>Identification and distribution of gene clusters putatively required for synthesis of sphingolipid metabolism inhibitors in phylogenetically diverse species of the filamentous fungus Fusarium.</title>
        <authorList>
            <person name="Kim H.-S."/>
            <person name="Busman M."/>
            <person name="Brown D.W."/>
            <person name="Divon H."/>
            <person name="Uhlig S."/>
            <person name="Proctor R.H."/>
        </authorList>
    </citation>
    <scope>NUCLEOTIDE SEQUENCE [LARGE SCALE GENOMIC DNA]</scope>
    <source>
        <strain evidence="4 5">NRRL 20693</strain>
    </source>
</reference>
<feature type="compositionally biased region" description="Basic and acidic residues" evidence="3">
    <location>
        <begin position="142"/>
        <end position="165"/>
    </location>
</feature>
<evidence type="ECO:0000313" key="4">
    <source>
        <dbReference type="EMBL" id="KAF5657256.1"/>
    </source>
</evidence>
<dbReference type="OrthoDB" id="5153243at2759"/>
<accession>A0A8H5WEP6</accession>
<organism evidence="4 5">
    <name type="scientific">Fusarium heterosporum</name>
    <dbReference type="NCBI Taxonomy" id="42747"/>
    <lineage>
        <taxon>Eukaryota</taxon>
        <taxon>Fungi</taxon>
        <taxon>Dikarya</taxon>
        <taxon>Ascomycota</taxon>
        <taxon>Pezizomycotina</taxon>
        <taxon>Sordariomycetes</taxon>
        <taxon>Hypocreomycetidae</taxon>
        <taxon>Hypocreales</taxon>
        <taxon>Nectriaceae</taxon>
        <taxon>Fusarium</taxon>
        <taxon>Fusarium heterosporum species complex</taxon>
    </lineage>
</organism>
<dbReference type="PRINTS" id="PR00929">
    <property type="entry name" value="ATHOOK"/>
</dbReference>
<feature type="compositionally biased region" description="Polar residues" evidence="3">
    <location>
        <begin position="12"/>
        <end position="29"/>
    </location>
</feature>
<dbReference type="Proteomes" id="UP000567885">
    <property type="component" value="Unassembled WGS sequence"/>
</dbReference>
<feature type="region of interest" description="Disordered" evidence="3">
    <location>
        <begin position="1"/>
        <end position="172"/>
    </location>
</feature>
<dbReference type="GO" id="GO:0003677">
    <property type="term" value="F:DNA binding"/>
    <property type="evidence" value="ECO:0007669"/>
    <property type="project" value="UniProtKB-KW"/>
</dbReference>
<evidence type="ECO:0000256" key="2">
    <source>
        <dbReference type="ARBA" id="ARBA00023125"/>
    </source>
</evidence>